<dbReference type="Proteomes" id="UP000722791">
    <property type="component" value="Unassembled WGS sequence"/>
</dbReference>
<organism evidence="2 3">
    <name type="scientific">Volvox reticuliferus</name>
    <dbReference type="NCBI Taxonomy" id="1737510"/>
    <lineage>
        <taxon>Eukaryota</taxon>
        <taxon>Viridiplantae</taxon>
        <taxon>Chlorophyta</taxon>
        <taxon>core chlorophytes</taxon>
        <taxon>Chlorophyceae</taxon>
        <taxon>CS clade</taxon>
        <taxon>Chlamydomonadales</taxon>
        <taxon>Volvocaceae</taxon>
        <taxon>Volvox</taxon>
    </lineage>
</organism>
<evidence type="ECO:0000313" key="2">
    <source>
        <dbReference type="EMBL" id="GIM16413.1"/>
    </source>
</evidence>
<feature type="compositionally biased region" description="Low complexity" evidence="1">
    <location>
        <begin position="469"/>
        <end position="498"/>
    </location>
</feature>
<feature type="region of interest" description="Disordered" evidence="1">
    <location>
        <begin position="755"/>
        <end position="957"/>
    </location>
</feature>
<feature type="compositionally biased region" description="Low complexity" evidence="1">
    <location>
        <begin position="943"/>
        <end position="957"/>
    </location>
</feature>
<feature type="region of interest" description="Disordered" evidence="1">
    <location>
        <begin position="341"/>
        <end position="371"/>
    </location>
</feature>
<accession>A0A8J4GZN7</accession>
<feature type="non-terminal residue" evidence="2">
    <location>
        <position position="1"/>
    </location>
</feature>
<name>A0A8J4GZN7_9CHLO</name>
<feature type="compositionally biased region" description="Low complexity" evidence="1">
    <location>
        <begin position="644"/>
        <end position="658"/>
    </location>
</feature>
<evidence type="ECO:0000256" key="1">
    <source>
        <dbReference type="SAM" id="MobiDB-lite"/>
    </source>
</evidence>
<feature type="compositionally biased region" description="Low complexity" evidence="1">
    <location>
        <begin position="852"/>
        <end position="876"/>
    </location>
</feature>
<feature type="compositionally biased region" description="Basic and acidic residues" evidence="1">
    <location>
        <begin position="353"/>
        <end position="368"/>
    </location>
</feature>
<gene>
    <name evidence="2" type="ORF">Vretimale_19019</name>
</gene>
<feature type="compositionally biased region" description="Low complexity" evidence="1">
    <location>
        <begin position="621"/>
        <end position="637"/>
    </location>
</feature>
<feature type="compositionally biased region" description="Low complexity" evidence="1">
    <location>
        <begin position="396"/>
        <end position="436"/>
    </location>
</feature>
<feature type="region of interest" description="Disordered" evidence="1">
    <location>
        <begin position="1258"/>
        <end position="1277"/>
    </location>
</feature>
<evidence type="ECO:0000313" key="3">
    <source>
        <dbReference type="Proteomes" id="UP000722791"/>
    </source>
</evidence>
<feature type="compositionally biased region" description="Polar residues" evidence="1">
    <location>
        <begin position="788"/>
        <end position="800"/>
    </location>
</feature>
<sequence>EHAYYTHENGILKTGMGCGDAGGVLVSPAPASMAPLTTAVGRLLEPELIALSSHGGHHLFINRIPPRLPKEDVEKIILAQLRLHPFVLQVSKCSVIPQNSLKNKGYGFITLDGSPSPSDLDAIADSLNNKLQVGCRTLGVRVCTDCHSACYGEDDGCASSSSRCSTPPNEPASFDLSDAHTRGAIDAQLGSRNGFEVAAAAKDAFGPAAEQGSAPATLMESLVPQADILQNAVSALAKQNAIAGPASVAGPGLRRRKAARPDGPRLYSENSRYHPQQQQHSPQSQVYQGYGGQEGSRWRGGKGLYSGNGITYTVGRQGLKMAEGGPSTTVSCDLTHLLSTPVAPQQSKAPSQQRDRDSVMQQEQHQEQEQLMASAMAPRNVGDCGVNGAMVSPRSISSYSSASGSAPGSASNSAPGSVTGSGSRSGSGQMSRSSVGGWCGGEDHAPTEPVGRSSAGTDAEVTAAVDRVSNSYSSNHQPSSRQHQPLQRQVQGQPQRQPMVNGMQGHNDVACDALASAPPHSPSKHQHPVSGAMSLQQEQQQGRQQAPPPQTQLQRRHVHTQPQQVSGQSFGFVTRRSRSPTRGSRSVSLVATAEQMSAGPQRHPGRDQITAAQGGTAQPPTAAQMQSTALSSTQQASGFRSGVSAHSHLHSASAPTPSSKYLQQYHHHQQLQPQSRHRCVFHRQQPKSMQGGPYAHVVATSIGPGGDSVSGDGGIHKSGFGVGDSQAYSSTFTRLQRPCPVQIIDQAEMQAPEYGCQLDGTSPAEEGTENAAEEGPGLNMDRRGSYPGGQSSTRQYLATRSQPPMAQYYQPQQAQHQPVPLQQLQSPHPMPLPQQSRVVSCPSNGASGPGSQPLQQQPQLVVQATPFQTQQQAAGAHFHPLPPPPSQQQQPTGLRFPQHLQQQLQPQGDMTPVGQSPYQRHQQLQLGHEGQQPVQHPQPLPLHPLQAQQPPPQGSLLQQLSQPQQSLRMSGFKAHAIGDPQPQLLPSTHMLSSSCNPPAATTTAAELMQLQLQLMGNSEVGSDGYHLVGSTPNATLVAAGLMRWQMGNLDTDYGVRQSHSGTGGPQLAATSPMVTLTAAGATSMLTVPSSELPLGRSSSDEVQDAGAEFTDSGDLDPLDLEPMILQLLENEDDDGYSGVGARQLPAQSSQQQSPHNHQHHYLQSNAQQQQQPMLQHHAVGFSTRNGVASMSATLQLSPAVAMPASGPDAYKYGHNQGQQPRHHHQQQQVGFTTRMAVGAGAGTGGGVAAAWSHTTTKAYTDGGSSGKGSGADSTVSRGTATPGVLLTSSMNRVTALSYGGSGIIPSGPVLGGGVHAATAPLHEQLASVPSPTIAAEPSWSMGRGDMGTSHPSVGMVASFPGPDAYGGVSAGVAHRLGAGAGGSRAPPTVANGSFGPGGRGFGQRGHRHHAGRIHVAHASYSGGRGSGPRGAAMGGVPMGTVTGGARNRGGGAGGFEAQGLVSGSLPNASLLAVMQRLST</sequence>
<feature type="compositionally biased region" description="Polar residues" evidence="1">
    <location>
        <begin position="610"/>
        <end position="619"/>
    </location>
</feature>
<feature type="compositionally biased region" description="Low complexity" evidence="1">
    <location>
        <begin position="801"/>
        <end position="827"/>
    </location>
</feature>
<proteinExistence type="predicted"/>
<feature type="compositionally biased region" description="Low complexity" evidence="1">
    <location>
        <begin position="1147"/>
        <end position="1173"/>
    </location>
</feature>
<feature type="compositionally biased region" description="Polar residues" evidence="1">
    <location>
        <begin position="833"/>
        <end position="850"/>
    </location>
</feature>
<feature type="compositionally biased region" description="Polar residues" evidence="1">
    <location>
        <begin position="342"/>
        <end position="352"/>
    </location>
</feature>
<feature type="compositionally biased region" description="Low complexity" evidence="1">
    <location>
        <begin position="919"/>
        <end position="935"/>
    </location>
</feature>
<feature type="compositionally biased region" description="Low complexity" evidence="1">
    <location>
        <begin position="274"/>
        <end position="285"/>
    </location>
</feature>
<feature type="compositionally biased region" description="Polar residues" evidence="1">
    <location>
        <begin position="560"/>
        <end position="571"/>
    </location>
</feature>
<feature type="region of interest" description="Disordered" evidence="1">
    <location>
        <begin position="396"/>
        <end position="658"/>
    </location>
</feature>
<dbReference type="EMBL" id="BNCQ01000078">
    <property type="protein sequence ID" value="GIM16413.1"/>
    <property type="molecule type" value="Genomic_DNA"/>
</dbReference>
<protein>
    <recommendedName>
        <fullName evidence="4">RRM domain-containing protein</fullName>
    </recommendedName>
</protein>
<feature type="region of interest" description="Disordered" evidence="1">
    <location>
        <begin position="1132"/>
        <end position="1173"/>
    </location>
</feature>
<feature type="region of interest" description="Disordered" evidence="1">
    <location>
        <begin position="245"/>
        <end position="303"/>
    </location>
</feature>
<dbReference type="CDD" id="cd00590">
    <property type="entry name" value="RRM_SF"/>
    <property type="match status" value="1"/>
</dbReference>
<comment type="caution">
    <text evidence="2">The sequence shown here is derived from an EMBL/GenBank/DDBJ whole genome shotgun (WGS) entry which is preliminary data.</text>
</comment>
<evidence type="ECO:0008006" key="4">
    <source>
        <dbReference type="Google" id="ProtNLM"/>
    </source>
</evidence>
<reference evidence="2" key="1">
    <citation type="journal article" date="2021" name="Proc. Natl. Acad. Sci. U.S.A.">
        <title>Three genomes in the algal genus Volvox reveal the fate of a haploid sex-determining region after a transition to homothallism.</title>
        <authorList>
            <person name="Yamamoto K."/>
            <person name="Hamaji T."/>
            <person name="Kawai-Toyooka H."/>
            <person name="Matsuzaki R."/>
            <person name="Takahashi F."/>
            <person name="Nishimura Y."/>
            <person name="Kawachi M."/>
            <person name="Noguchi H."/>
            <person name="Minakuchi Y."/>
            <person name="Umen J.G."/>
            <person name="Toyoda A."/>
            <person name="Nozaki H."/>
        </authorList>
    </citation>
    <scope>NUCLEOTIDE SEQUENCE</scope>
    <source>
        <strain evidence="2">NIES-3785</strain>
    </source>
</reference>
<feature type="region of interest" description="Disordered" evidence="1">
    <location>
        <begin position="1089"/>
        <end position="1118"/>
    </location>
</feature>
<feature type="compositionally biased region" description="Low complexity" evidence="1">
    <location>
        <begin position="887"/>
        <end position="907"/>
    </location>
</feature>
<feature type="compositionally biased region" description="Low complexity" evidence="1">
    <location>
        <begin position="536"/>
        <end position="545"/>
    </location>
</feature>